<accession>L8H139</accession>
<feature type="domain" description="U-box" evidence="2">
    <location>
        <begin position="21"/>
        <end position="94"/>
    </location>
</feature>
<gene>
    <name evidence="3" type="ORF">ACA1_233050</name>
</gene>
<dbReference type="KEGG" id="acan:ACA1_233050"/>
<proteinExistence type="predicted"/>
<dbReference type="CDD" id="cd16655">
    <property type="entry name" value="RING-Ubox_WDSUB1-like"/>
    <property type="match status" value="1"/>
</dbReference>
<dbReference type="PANTHER" id="PTHR46573:SF1">
    <property type="entry name" value="WD REPEAT, SAM AND U-BOX DOMAIN-CONTAINING PROTEIN 1"/>
    <property type="match status" value="1"/>
</dbReference>
<evidence type="ECO:0000256" key="1">
    <source>
        <dbReference type="SAM" id="MobiDB-lite"/>
    </source>
</evidence>
<feature type="region of interest" description="Disordered" evidence="1">
    <location>
        <begin position="96"/>
        <end position="225"/>
    </location>
</feature>
<reference evidence="3 4" key="1">
    <citation type="journal article" date="2013" name="Genome Biol.">
        <title>Genome of Acanthamoeba castellanii highlights extensive lateral gene transfer and early evolution of tyrosine kinase signaling.</title>
        <authorList>
            <person name="Clarke M."/>
            <person name="Lohan A.J."/>
            <person name="Liu B."/>
            <person name="Lagkouvardos I."/>
            <person name="Roy S."/>
            <person name="Zafar N."/>
            <person name="Bertelli C."/>
            <person name="Schilde C."/>
            <person name="Kianianmomeni A."/>
            <person name="Burglin T.R."/>
            <person name="Frech C."/>
            <person name="Turcotte B."/>
            <person name="Kopec K.O."/>
            <person name="Synnott J.M."/>
            <person name="Choo C."/>
            <person name="Paponov I."/>
            <person name="Finkler A."/>
            <person name="Soon Heng Tan C."/>
            <person name="Hutchins A.P."/>
            <person name="Weinmeier T."/>
            <person name="Rattei T."/>
            <person name="Chu J.S."/>
            <person name="Gimenez G."/>
            <person name="Irimia M."/>
            <person name="Rigden D.J."/>
            <person name="Fitzpatrick D.A."/>
            <person name="Lorenzo-Morales J."/>
            <person name="Bateman A."/>
            <person name="Chiu C.H."/>
            <person name="Tang P."/>
            <person name="Hegemann P."/>
            <person name="Fromm H."/>
            <person name="Raoult D."/>
            <person name="Greub G."/>
            <person name="Miranda-Saavedra D."/>
            <person name="Chen N."/>
            <person name="Nash P."/>
            <person name="Ginger M.L."/>
            <person name="Horn M."/>
            <person name="Schaap P."/>
            <person name="Caler L."/>
            <person name="Loftus B."/>
        </authorList>
    </citation>
    <scope>NUCLEOTIDE SEQUENCE [LARGE SCALE GENOMIC DNA]</scope>
    <source>
        <strain evidence="3 4">Neff</strain>
    </source>
</reference>
<feature type="compositionally biased region" description="Basic and acidic residues" evidence="1">
    <location>
        <begin position="96"/>
        <end position="105"/>
    </location>
</feature>
<dbReference type="EMBL" id="KB007939">
    <property type="protein sequence ID" value="ELR18937.1"/>
    <property type="molecule type" value="Genomic_DNA"/>
</dbReference>
<dbReference type="GeneID" id="14919706"/>
<dbReference type="Proteomes" id="UP000011083">
    <property type="component" value="Unassembled WGS sequence"/>
</dbReference>
<organism evidence="3 4">
    <name type="scientific">Acanthamoeba castellanii (strain ATCC 30010 / Neff)</name>
    <dbReference type="NCBI Taxonomy" id="1257118"/>
    <lineage>
        <taxon>Eukaryota</taxon>
        <taxon>Amoebozoa</taxon>
        <taxon>Discosea</taxon>
        <taxon>Longamoebia</taxon>
        <taxon>Centramoebida</taxon>
        <taxon>Acanthamoebidae</taxon>
        <taxon>Acanthamoeba</taxon>
    </lineage>
</organism>
<evidence type="ECO:0000313" key="3">
    <source>
        <dbReference type="EMBL" id="ELR18937.1"/>
    </source>
</evidence>
<dbReference type="PANTHER" id="PTHR46573">
    <property type="entry name" value="WD REPEAT, SAM AND U-BOX DOMAIN-CONTAINING PROTEIN 1"/>
    <property type="match status" value="1"/>
</dbReference>
<dbReference type="Pfam" id="PF04564">
    <property type="entry name" value="U-box"/>
    <property type="match status" value="1"/>
</dbReference>
<dbReference type="VEuPathDB" id="AmoebaDB:ACA1_233050"/>
<name>L8H139_ACACF</name>
<dbReference type="STRING" id="1257118.L8H139"/>
<protein>
    <submittedName>
        <fullName evidence="3">Ubox domain containing protein</fullName>
    </submittedName>
</protein>
<dbReference type="Gene3D" id="3.30.40.10">
    <property type="entry name" value="Zinc/RING finger domain, C3HC4 (zinc finger)"/>
    <property type="match status" value="1"/>
</dbReference>
<feature type="compositionally biased region" description="Basic residues" evidence="1">
    <location>
        <begin position="195"/>
        <end position="205"/>
    </location>
</feature>
<dbReference type="OrthoDB" id="10064100at2759"/>
<dbReference type="AlphaFoldDB" id="L8H139"/>
<dbReference type="GO" id="GO:0004842">
    <property type="term" value="F:ubiquitin-protein transferase activity"/>
    <property type="evidence" value="ECO:0007669"/>
    <property type="project" value="InterPro"/>
</dbReference>
<dbReference type="InterPro" id="IPR013083">
    <property type="entry name" value="Znf_RING/FYVE/PHD"/>
</dbReference>
<dbReference type="SUPFAM" id="SSF57850">
    <property type="entry name" value="RING/U-box"/>
    <property type="match status" value="1"/>
</dbReference>
<sequence length="240" mass="26686">MERISSFYSLEHLVTTLDEQGVPEEYICPITQDFMRDPCIAEDGHTYERAAIEEWLGRHGTSPITRDYISAERLMPDATLRKMIDDFLGEKRQLLLSQREREKGSRLSSADPETDGRSAPPPQFLAANQAAPRGDDDDDGDEGDDDDGDDDSGHPYYASGGAKAERAPLMGLSAERGAMKREQQQARSKQMWSAHHPRPTKASRSPHREDITPASAHGVVSRQVSTSTSTTSSCWMCVLY</sequence>
<dbReference type="SMART" id="SM00504">
    <property type="entry name" value="Ubox"/>
    <property type="match status" value="1"/>
</dbReference>
<dbReference type="RefSeq" id="XP_004341001.1">
    <property type="nucleotide sequence ID" value="XM_004340953.1"/>
</dbReference>
<evidence type="ECO:0000259" key="2">
    <source>
        <dbReference type="PROSITE" id="PS51698"/>
    </source>
</evidence>
<dbReference type="InterPro" id="IPR003613">
    <property type="entry name" value="Ubox_domain"/>
</dbReference>
<feature type="compositionally biased region" description="Acidic residues" evidence="1">
    <location>
        <begin position="135"/>
        <end position="150"/>
    </location>
</feature>
<dbReference type="PROSITE" id="PS51698">
    <property type="entry name" value="U_BOX"/>
    <property type="match status" value="1"/>
</dbReference>
<evidence type="ECO:0000313" key="4">
    <source>
        <dbReference type="Proteomes" id="UP000011083"/>
    </source>
</evidence>
<dbReference type="InterPro" id="IPR052085">
    <property type="entry name" value="WD-SAM-U-box"/>
</dbReference>
<keyword evidence="4" id="KW-1185">Reference proteome</keyword>
<dbReference type="GO" id="GO:0016567">
    <property type="term" value="P:protein ubiquitination"/>
    <property type="evidence" value="ECO:0007669"/>
    <property type="project" value="InterPro"/>
</dbReference>